<dbReference type="Pfam" id="PF13175">
    <property type="entry name" value="AAA_15"/>
    <property type="match status" value="1"/>
</dbReference>
<dbReference type="InterPro" id="IPR051396">
    <property type="entry name" value="Bact_Antivir_Def_Nuclease"/>
</dbReference>
<evidence type="ECO:0000313" key="3">
    <source>
        <dbReference type="EMBL" id="BBU36399.1"/>
    </source>
</evidence>
<dbReference type="EMBL" id="AP022322">
    <property type="protein sequence ID" value="BBU36399.1"/>
    <property type="molecule type" value="Genomic_DNA"/>
</dbReference>
<evidence type="ECO:0000313" key="4">
    <source>
        <dbReference type="Proteomes" id="UP000679260"/>
    </source>
</evidence>
<protein>
    <recommendedName>
        <fullName evidence="5">DUF2813 domain-containing protein</fullName>
    </recommendedName>
</protein>
<evidence type="ECO:0000259" key="1">
    <source>
        <dbReference type="Pfam" id="PF13175"/>
    </source>
</evidence>
<sequence>MKFSSIRIKNFRNFDDIDIELSNKNVFFGLNDVGKTNFLYALRFLFDRNIRKNGFIDSDFYQKNIKHDIEIIVEVDISDIENDASKLIRSIVKGALRSGDNSLYIKLKASYNDQLQYGEPELMWAGNEKNYENIKQIGTFTDLDKIFNVIYIDAYVNLQELFSRSLRYILPDASEMDSDIHKLIDEDIKSLNEHISSLSNIKSIEEDLTPIFNLYQGKEHKISLKSEVSVNGYYSNLTPYIEGPDSQEIYPTAGEGRRKLLAYALYKLLMRKDEGKKINLFLLEEPENHLHKGMQLSLSNVIFNDNTYEYLFVTTHSPFILYEMNDVNLVRIYNLGNISSKSYIYKVPSEFEKSRKLLNSFLAEAIFANRVLLVEGPSEELLFNKVLLTIKSNYEALGLYILPVRGIYFDKFIDVLKPLGITCIVKTDNDINAIPKKKNQYLPAGFKRCNKLLGKTMLPERELTQKSIKQQKKIYKENIAIIKQMNDSNIFISEIDLEHDLQSTLKPKRFKELVNHDSPVKYLQDKKQIHMVEFINKLSKSDCEVIYNSSLFLCLKALTNENI</sequence>
<reference evidence="3 4" key="1">
    <citation type="submission" date="2020-01" db="EMBL/GenBank/DDBJ databases">
        <title>Veillonella burapaensis sp. nov., anaerobic, Gram-stain-negative coccus isolated from saliva of a Thai child.</title>
        <authorList>
            <person name="Mashima I."/>
            <person name="Theodorea C."/>
            <person name="Nakazawa F."/>
            <person name="Thaweboon B."/>
            <person name="Thaweboon S."/>
            <person name="Tamai R."/>
            <person name="Kiyoura Y."/>
        </authorList>
    </citation>
    <scope>NUCLEOTIDE SEQUENCE [LARGE SCALE GENOMIC DNA]</scope>
    <source>
        <strain evidence="3 4">S12025-13</strain>
    </source>
</reference>
<name>A0ABM7HH41_9FIRM</name>
<dbReference type="PANTHER" id="PTHR43581">
    <property type="entry name" value="ATP/GTP PHOSPHATASE"/>
    <property type="match status" value="1"/>
</dbReference>
<dbReference type="SUPFAM" id="SSF52540">
    <property type="entry name" value="P-loop containing nucleoside triphosphate hydrolases"/>
    <property type="match status" value="1"/>
</dbReference>
<dbReference type="InterPro" id="IPR027417">
    <property type="entry name" value="P-loop_NTPase"/>
</dbReference>
<organism evidence="3 4">
    <name type="scientific">Veillonella orientalis</name>
    <dbReference type="NCBI Taxonomy" id="2682455"/>
    <lineage>
        <taxon>Bacteria</taxon>
        <taxon>Bacillati</taxon>
        <taxon>Bacillota</taxon>
        <taxon>Negativicutes</taxon>
        <taxon>Veillonellales</taxon>
        <taxon>Veillonellaceae</taxon>
        <taxon>Veillonella</taxon>
    </lineage>
</organism>
<dbReference type="InterPro" id="IPR041685">
    <property type="entry name" value="AAA_GajA/Old/RecF-like"/>
</dbReference>
<dbReference type="CDD" id="cd01026">
    <property type="entry name" value="TOPRIM_OLD"/>
    <property type="match status" value="1"/>
</dbReference>
<dbReference type="Gene3D" id="3.40.50.300">
    <property type="entry name" value="P-loop containing nucleotide triphosphate hydrolases"/>
    <property type="match status" value="1"/>
</dbReference>
<dbReference type="InterPro" id="IPR034139">
    <property type="entry name" value="TOPRIM_OLD"/>
</dbReference>
<evidence type="ECO:0008006" key="5">
    <source>
        <dbReference type="Google" id="ProtNLM"/>
    </source>
</evidence>
<dbReference type="RefSeq" id="WP_213467951.1">
    <property type="nucleotide sequence ID" value="NZ_AP022322.1"/>
</dbReference>
<dbReference type="Proteomes" id="UP000679260">
    <property type="component" value="Chromosome"/>
</dbReference>
<proteinExistence type="predicted"/>
<gene>
    <name evidence="3" type="ORF">VEIS1202513_09200</name>
</gene>
<dbReference type="Pfam" id="PF20469">
    <property type="entry name" value="OLD-like_TOPRIM"/>
    <property type="match status" value="1"/>
</dbReference>
<dbReference type="PANTHER" id="PTHR43581:SF4">
    <property type="entry name" value="ATP_GTP PHOSPHATASE"/>
    <property type="match status" value="1"/>
</dbReference>
<accession>A0ABM7HH41</accession>
<keyword evidence="4" id="KW-1185">Reference proteome</keyword>
<evidence type="ECO:0000259" key="2">
    <source>
        <dbReference type="Pfam" id="PF20469"/>
    </source>
</evidence>
<feature type="domain" description="OLD protein-like TOPRIM" evidence="2">
    <location>
        <begin position="366"/>
        <end position="430"/>
    </location>
</feature>
<feature type="domain" description="Endonuclease GajA/Old nuclease/RecF-like AAA" evidence="1">
    <location>
        <begin position="1"/>
        <end position="320"/>
    </location>
</feature>